<proteinExistence type="predicted"/>
<gene>
    <name evidence="1" type="ORF">H4Q32_029608</name>
</gene>
<dbReference type="EMBL" id="JACTAM010002170">
    <property type="protein sequence ID" value="KAI2645646.1"/>
    <property type="molecule type" value="Genomic_DNA"/>
</dbReference>
<dbReference type="PANTHER" id="PTHR33053">
    <property type="entry name" value="PROTEIN, PUTATIVE-RELATED"/>
    <property type="match status" value="1"/>
</dbReference>
<organism evidence="1 2">
    <name type="scientific">Labeo rohita</name>
    <name type="common">Indian major carp</name>
    <name type="synonym">Cyprinus rohita</name>
    <dbReference type="NCBI Taxonomy" id="84645"/>
    <lineage>
        <taxon>Eukaryota</taxon>
        <taxon>Metazoa</taxon>
        <taxon>Chordata</taxon>
        <taxon>Craniata</taxon>
        <taxon>Vertebrata</taxon>
        <taxon>Euteleostomi</taxon>
        <taxon>Actinopterygii</taxon>
        <taxon>Neopterygii</taxon>
        <taxon>Teleostei</taxon>
        <taxon>Ostariophysi</taxon>
        <taxon>Cypriniformes</taxon>
        <taxon>Cyprinidae</taxon>
        <taxon>Labeoninae</taxon>
        <taxon>Labeonini</taxon>
        <taxon>Labeo</taxon>
    </lineage>
</organism>
<accession>A0ABQ8L648</accession>
<comment type="caution">
    <text evidence="1">The sequence shown here is derived from an EMBL/GenBank/DDBJ whole genome shotgun (WGS) entry which is preliminary data.</text>
</comment>
<sequence length="321" mass="37081">MAAKEVQTADTNMLEIMEKHKKHEKHGTMETDEHKKLNLETENISEDSDVSEQFSDEDSLEMGDSNLNIARDIASWSMENGIAHNAIDSLLKLLKKHGTKDLPSCSRTLLDTPKAVNIQQKSGMEYFYFGVEKMLKNQRQQEGHHNGEQETPLCQLNINMVTAFPIDYLHQACLGVMKKLVLTWMRGPKETRMSAGHINIVSSKIENPQNSIPNVFARRPRGLDEIDRWKATEYRQLMLYTGKTVLKGLLKQELYDNFLCFSTAMCILVQPSLTRKHWEYARDLLKFFVLQCRELYGEGKHAEENTRGTDQVYKAQQFLWH</sequence>
<dbReference type="Proteomes" id="UP000830375">
    <property type="component" value="Unassembled WGS sequence"/>
</dbReference>
<evidence type="ECO:0000313" key="1">
    <source>
        <dbReference type="EMBL" id="KAI2645646.1"/>
    </source>
</evidence>
<keyword evidence="2" id="KW-1185">Reference proteome</keyword>
<protein>
    <submittedName>
        <fullName evidence="1">Uncharacterized protein</fullName>
    </submittedName>
</protein>
<evidence type="ECO:0000313" key="2">
    <source>
        <dbReference type="Proteomes" id="UP000830375"/>
    </source>
</evidence>
<name>A0ABQ8L648_LABRO</name>
<reference evidence="1 2" key="1">
    <citation type="submission" date="2022-01" db="EMBL/GenBank/DDBJ databases">
        <title>A high-quality chromosome-level genome assembly of rohu carp, Labeo rohita.</title>
        <authorList>
            <person name="Arick M.A. II"/>
            <person name="Hsu C.-Y."/>
            <person name="Magbanua Z."/>
            <person name="Pechanova O."/>
            <person name="Grover C."/>
            <person name="Miller E."/>
            <person name="Thrash A."/>
            <person name="Ezzel L."/>
            <person name="Alam S."/>
            <person name="Benzie J."/>
            <person name="Hamilton M."/>
            <person name="Karsi A."/>
            <person name="Lawrence M.L."/>
            <person name="Peterson D.G."/>
        </authorList>
    </citation>
    <scope>NUCLEOTIDE SEQUENCE [LARGE SCALE GENOMIC DNA]</scope>
    <source>
        <strain evidence="2">BAU-BD-2019</strain>
        <tissue evidence="1">Blood</tissue>
    </source>
</reference>